<evidence type="ECO:0000313" key="3">
    <source>
        <dbReference type="EMBL" id="ORZ13771.1"/>
    </source>
</evidence>
<dbReference type="Proteomes" id="UP000193648">
    <property type="component" value="Unassembled WGS sequence"/>
</dbReference>
<proteinExistence type="predicted"/>
<feature type="compositionally biased region" description="Low complexity" evidence="1">
    <location>
        <begin position="41"/>
        <end position="58"/>
    </location>
</feature>
<accession>A0A1Y2GLT2</accession>
<sequence length="121" mass="14439">MCDVEQLSLQMPFFLLMYSCISLLSERMIQQPRRLARSGVQRGIHQQQQQQSQQQQPRRGQRTFRPYNNALQATRKKHFWSGKLSLLIYLAAFLVGYRLFRLYQFYIQETTQKNKTSSPSF</sequence>
<evidence type="ECO:0000256" key="2">
    <source>
        <dbReference type="SAM" id="Phobius"/>
    </source>
</evidence>
<dbReference type="InParanoid" id="A0A1Y2GLT2"/>
<gene>
    <name evidence="3" type="ORF">BCR41DRAFT_371295</name>
</gene>
<organism evidence="3 4">
    <name type="scientific">Lobosporangium transversale</name>
    <dbReference type="NCBI Taxonomy" id="64571"/>
    <lineage>
        <taxon>Eukaryota</taxon>
        <taxon>Fungi</taxon>
        <taxon>Fungi incertae sedis</taxon>
        <taxon>Mucoromycota</taxon>
        <taxon>Mortierellomycotina</taxon>
        <taxon>Mortierellomycetes</taxon>
        <taxon>Mortierellales</taxon>
        <taxon>Mortierellaceae</taxon>
        <taxon>Lobosporangium</taxon>
    </lineage>
</organism>
<keyword evidence="4" id="KW-1185">Reference proteome</keyword>
<name>A0A1Y2GLT2_9FUNG</name>
<keyword evidence="2" id="KW-0812">Transmembrane</keyword>
<dbReference type="RefSeq" id="XP_021880555.1">
    <property type="nucleotide sequence ID" value="XM_022026590.1"/>
</dbReference>
<protein>
    <submittedName>
        <fullName evidence="3">Uncharacterized protein</fullName>
    </submittedName>
</protein>
<dbReference type="AlphaFoldDB" id="A0A1Y2GLT2"/>
<feature type="region of interest" description="Disordered" evidence="1">
    <location>
        <begin position="40"/>
        <end position="64"/>
    </location>
</feature>
<evidence type="ECO:0000313" key="4">
    <source>
        <dbReference type="Proteomes" id="UP000193648"/>
    </source>
</evidence>
<comment type="caution">
    <text evidence="3">The sequence shown here is derived from an EMBL/GenBank/DDBJ whole genome shotgun (WGS) entry which is preliminary data.</text>
</comment>
<keyword evidence="2" id="KW-0472">Membrane</keyword>
<keyword evidence="2" id="KW-1133">Transmembrane helix</keyword>
<evidence type="ECO:0000256" key="1">
    <source>
        <dbReference type="SAM" id="MobiDB-lite"/>
    </source>
</evidence>
<dbReference type="EMBL" id="MCFF01000022">
    <property type="protein sequence ID" value="ORZ13771.1"/>
    <property type="molecule type" value="Genomic_DNA"/>
</dbReference>
<feature type="transmembrane region" description="Helical" evidence="2">
    <location>
        <begin position="84"/>
        <end position="100"/>
    </location>
</feature>
<dbReference type="GeneID" id="33568433"/>
<reference evidence="3 4" key="1">
    <citation type="submission" date="2016-07" db="EMBL/GenBank/DDBJ databases">
        <title>Pervasive Adenine N6-methylation of Active Genes in Fungi.</title>
        <authorList>
            <consortium name="DOE Joint Genome Institute"/>
            <person name="Mondo S.J."/>
            <person name="Dannebaum R.O."/>
            <person name="Kuo R.C."/>
            <person name="Labutti K."/>
            <person name="Haridas S."/>
            <person name="Kuo A."/>
            <person name="Salamov A."/>
            <person name="Ahrendt S.R."/>
            <person name="Lipzen A."/>
            <person name="Sullivan W."/>
            <person name="Andreopoulos W.B."/>
            <person name="Clum A."/>
            <person name="Lindquist E."/>
            <person name="Daum C."/>
            <person name="Ramamoorthy G.K."/>
            <person name="Gryganskyi A."/>
            <person name="Culley D."/>
            <person name="Magnuson J.K."/>
            <person name="James T.Y."/>
            <person name="O'Malley M.A."/>
            <person name="Stajich J.E."/>
            <person name="Spatafora J.W."/>
            <person name="Visel A."/>
            <person name="Grigoriev I.V."/>
        </authorList>
    </citation>
    <scope>NUCLEOTIDE SEQUENCE [LARGE SCALE GENOMIC DNA]</scope>
    <source>
        <strain evidence="3 4">NRRL 3116</strain>
    </source>
</reference>